<comment type="caution">
    <text evidence="3">The sequence shown here is derived from an EMBL/GenBank/DDBJ whole genome shotgun (WGS) entry which is preliminary data.</text>
</comment>
<name>A0AAV2VMZ8_9VIBR</name>
<dbReference type="InterPro" id="IPR011045">
    <property type="entry name" value="N2O_reductase_N"/>
</dbReference>
<organism evidence="3 4">
    <name type="scientific">Vibrio nigripulchritudo SOn1</name>
    <dbReference type="NCBI Taxonomy" id="1238450"/>
    <lineage>
        <taxon>Bacteria</taxon>
        <taxon>Pseudomonadati</taxon>
        <taxon>Pseudomonadota</taxon>
        <taxon>Gammaproteobacteria</taxon>
        <taxon>Vibrionales</taxon>
        <taxon>Vibrionaceae</taxon>
        <taxon>Vibrio</taxon>
    </lineage>
</organism>
<gene>
    <name evidence="3" type="ORF">VIBNISOn1_1610042</name>
</gene>
<dbReference type="AlphaFoldDB" id="A0AAV2VMZ8"/>
<protein>
    <submittedName>
        <fullName evidence="3">Uncharacterized protein</fullName>
    </submittedName>
</protein>
<dbReference type="InterPro" id="IPR015943">
    <property type="entry name" value="WD40/YVTN_repeat-like_dom_sf"/>
</dbReference>
<dbReference type="RefSeq" id="WP_022611228.1">
    <property type="nucleotide sequence ID" value="NZ_LK391965.1"/>
</dbReference>
<evidence type="ECO:0000256" key="2">
    <source>
        <dbReference type="SAM" id="SignalP"/>
    </source>
</evidence>
<accession>A0AAV2VMZ8</accession>
<feature type="signal peptide" evidence="2">
    <location>
        <begin position="1"/>
        <end position="22"/>
    </location>
</feature>
<feature type="region of interest" description="Disordered" evidence="1">
    <location>
        <begin position="29"/>
        <end position="48"/>
    </location>
</feature>
<feature type="chain" id="PRO_5043943273" evidence="2">
    <location>
        <begin position="23"/>
        <end position="443"/>
    </location>
</feature>
<evidence type="ECO:0000313" key="3">
    <source>
        <dbReference type="EMBL" id="CCO45920.1"/>
    </source>
</evidence>
<dbReference type="Proteomes" id="UP000018211">
    <property type="component" value="Unassembled WGS sequence"/>
</dbReference>
<keyword evidence="2" id="KW-0732">Signal</keyword>
<dbReference type="Gene3D" id="2.130.10.10">
    <property type="entry name" value="YVTN repeat-like/Quinoprotein amine dehydrogenase"/>
    <property type="match status" value="1"/>
</dbReference>
<reference evidence="3 4" key="1">
    <citation type="journal article" date="2013" name="ISME J.">
        <title>Comparative genomics of pathogenic lineages of Vibrio nigripulchritudo identifies virulence-associated traits.</title>
        <authorList>
            <person name="Goudenege D."/>
            <person name="Labreuche Y."/>
            <person name="Krin E."/>
            <person name="Ansquer D."/>
            <person name="Mangenot S."/>
            <person name="Calteau A."/>
            <person name="Medigue C."/>
            <person name="Mazel D."/>
            <person name="Polz M.F."/>
            <person name="Le Roux F."/>
        </authorList>
    </citation>
    <scope>NUCLEOTIDE SEQUENCE [LARGE SCALE GENOMIC DNA]</scope>
    <source>
        <strain evidence="3 4">SOn1</strain>
    </source>
</reference>
<sequence>MHFASNLFGKKTLLALSVAAFASGCSDGENKTDTAAQDNKQDNHQSTESFSRVAVSEFNSNSVYVLNANNFGVVDQFAMTHSPSALKTSPDGRYALAFQRRQNIVEVIDSGISAEAHGDHFHLHSEKPSLINGKYESTAPTHYDLAGSQAALFFDGDSKTGVNAELKILDDASIATMSQVASYSFTYAMHSTAQIFGEHVFTGIKENPAAEGLLPDKVAVLELHGDHFHAPTVANVTCPSLHGSAQSITQVAFACGDGVVVISDPGTAPQYAKVGNPTFAQPEVEHPKLGKVPNRFTTALGFKNSDRFLFIAMNKEMFQYRQGTFEAINWKETPSESDILYAHSDSALFILSSTGKLKAFDPAKNFELASEVQIWETAPTLDQDQKFSIVHDKRNNHVFVTDPKNKKVFEVELGQQPTVKTHELSFIPHLITWVGTTEQEHHH</sequence>
<evidence type="ECO:0000256" key="1">
    <source>
        <dbReference type="SAM" id="MobiDB-lite"/>
    </source>
</evidence>
<dbReference type="SUPFAM" id="SSF50974">
    <property type="entry name" value="Nitrous oxide reductase, N-terminal domain"/>
    <property type="match status" value="1"/>
</dbReference>
<evidence type="ECO:0000313" key="4">
    <source>
        <dbReference type="Proteomes" id="UP000018211"/>
    </source>
</evidence>
<dbReference type="EMBL" id="CAOF01000070">
    <property type="protein sequence ID" value="CCO45920.1"/>
    <property type="molecule type" value="Genomic_DNA"/>
</dbReference>
<proteinExistence type="predicted"/>